<dbReference type="Gene3D" id="3.30.70.2220">
    <property type="entry name" value="CRISPR-Cas system, Cmr2 subunit, D1 domain, cysteine cluster"/>
    <property type="match status" value="1"/>
</dbReference>
<reference evidence="4 5" key="1">
    <citation type="submission" date="2016-12" db="EMBL/GenBank/DDBJ databases">
        <authorList>
            <person name="Song W.-J."/>
            <person name="Kurnit D.M."/>
        </authorList>
    </citation>
    <scope>NUCLEOTIDE SEQUENCE [LARGE SCALE GENOMIC DNA]</scope>
    <source>
        <strain evidence="4 5">ATCC 43942</strain>
    </source>
</reference>
<dbReference type="KEGG" id="vga:BSQ33_08520"/>
<dbReference type="Proteomes" id="UP000196708">
    <property type="component" value="Chromosome 1"/>
</dbReference>
<organism evidence="4 5">
    <name type="scientific">Vibrio gazogenes</name>
    <dbReference type="NCBI Taxonomy" id="687"/>
    <lineage>
        <taxon>Bacteria</taxon>
        <taxon>Pseudomonadati</taxon>
        <taxon>Pseudomonadota</taxon>
        <taxon>Gammaproteobacteria</taxon>
        <taxon>Vibrionales</taxon>
        <taxon>Vibrionaceae</taxon>
        <taxon>Vibrio</taxon>
    </lineage>
</organism>
<dbReference type="Pfam" id="PF22335">
    <property type="entry name" value="Cas10-Cmr2_palm2"/>
    <property type="match status" value="1"/>
</dbReference>
<dbReference type="PROSITE" id="PS50887">
    <property type="entry name" value="GGDEF"/>
    <property type="match status" value="1"/>
</dbReference>
<evidence type="ECO:0000256" key="2">
    <source>
        <dbReference type="ARBA" id="ARBA00023118"/>
    </source>
</evidence>
<dbReference type="GO" id="GO:0000166">
    <property type="term" value="F:nucleotide binding"/>
    <property type="evidence" value="ECO:0007669"/>
    <property type="project" value="UniProtKB-KW"/>
</dbReference>
<dbReference type="InterPro" id="IPR013407">
    <property type="entry name" value="CRISPR-assoc_prot_Cmr2"/>
</dbReference>
<dbReference type="InterPro" id="IPR000160">
    <property type="entry name" value="GGDEF_dom"/>
</dbReference>
<evidence type="ECO:0000256" key="1">
    <source>
        <dbReference type="ARBA" id="ARBA00022741"/>
    </source>
</evidence>
<dbReference type="InterPro" id="IPR054767">
    <property type="entry name" value="Cas10-Cmr2_palm2"/>
</dbReference>
<dbReference type="EMBL" id="CP018835">
    <property type="protein sequence ID" value="ASA55737.1"/>
    <property type="molecule type" value="Genomic_DNA"/>
</dbReference>
<evidence type="ECO:0000313" key="4">
    <source>
        <dbReference type="EMBL" id="ASA55737.1"/>
    </source>
</evidence>
<protein>
    <submittedName>
        <fullName evidence="4">Type III-B CRISPR-associated protein Cas10/Cmr2</fullName>
    </submittedName>
</protein>
<dbReference type="Gene3D" id="3.30.70.270">
    <property type="match status" value="1"/>
</dbReference>
<evidence type="ECO:0000313" key="5">
    <source>
        <dbReference type="Proteomes" id="UP000196708"/>
    </source>
</evidence>
<name>A0A1Z2SF52_VIBGA</name>
<feature type="domain" description="GGDEF" evidence="3">
    <location>
        <begin position="468"/>
        <end position="608"/>
    </location>
</feature>
<keyword evidence="2" id="KW-0051">Antiviral defense</keyword>
<proteinExistence type="predicted"/>
<keyword evidence="1" id="KW-0547">Nucleotide-binding</keyword>
<dbReference type="InterPro" id="IPR038242">
    <property type="entry name" value="Cmr2_N"/>
</dbReference>
<dbReference type="AlphaFoldDB" id="A0A1Z2SF52"/>
<dbReference type="NCBIfam" id="TIGR02577">
    <property type="entry name" value="cas_TM1794_Cmr2"/>
    <property type="match status" value="1"/>
</dbReference>
<dbReference type="OrthoDB" id="9758700at2"/>
<dbReference type="InterPro" id="IPR024615">
    <property type="entry name" value="CRISPR-assoc_Cmr2_N"/>
</dbReference>
<dbReference type="GO" id="GO:0051607">
    <property type="term" value="P:defense response to virus"/>
    <property type="evidence" value="ECO:0007669"/>
    <property type="project" value="UniProtKB-KW"/>
</dbReference>
<accession>A0A1Z2SF52</accession>
<gene>
    <name evidence="4" type="ORF">BSQ33_08520</name>
</gene>
<dbReference type="InterPro" id="IPR043128">
    <property type="entry name" value="Rev_trsase/Diguanyl_cyclase"/>
</dbReference>
<dbReference type="RefSeq" id="WP_088133852.1">
    <property type="nucleotide sequence ID" value="NZ_CP018835.1"/>
</dbReference>
<dbReference type="Pfam" id="PF12469">
    <property type="entry name" value="Cmr2_N"/>
    <property type="match status" value="1"/>
</dbReference>
<sequence length="786" mass="90507">MRPKKNKYFHLSISPVQSFINQGRRTRDFWAGSFLISFLCATAQKSVMIRCAQEQAENQNKKKKNQKQEPSQLGPILPEENEQLSKALQSGEAGPQYACLPNRFSAIVPEKFNAEQAKEIVKDVQECWNLMWQAVFDRDLGTLFGSNHQAKDRCYAVWERQLNNYWEIHWAITPDLKTGFQAMKNRKLRREHLPSEAAEPGVKCNYFAGLQEISGITQPDKNKSLQQTVIDDFWTPLRTHRLTQSGEPIRLEHDIDDQEMLCAVAYFKRRFAFYFPQFIYQDETSVLHPLLSRIWAFVTKDSLPNTKPFTLSGWTLDGRVPSVTFIAAANWLRQIAQHIVTQQDDRLLALFQQFVAEGSDNDSVKSRYLLGFSDDITQTLAAFKDGQEIHLGCLEGNSCYDFLLQGENDLTKRRLRQLEQQQKNSPDEHTITQQIALFDKQSKKTQKRLIQLQQLKEQLPDNLKEPERYYAVIALDGDHLGQFISKISNQGNNTGKIGKALSEYTQKAQETVKNHHGFLIYAGGEDLVALLPGADALNCAHQLQIDFTHAVNSHFKRNAHTNLPTISAAVQFNHVNVPLMRVLRDVQQLLSGVAKQQYGRDAIAIRIVNQSGIQQQWGAKWRKFIEFRPVTNESATDRKTPRIRLYDIIDGLRDCDEVTSNNFLYHLRHIAQQLGMLNPERHTADYQSRQNQHHGTKQHQPDMLKSLVTAQYLRTQNRNLKKSEQVDLQWMNELFTLCDEITTKQNHQTSTHFFNPDIAFIAKFLCSKVRCNTTPEPTQNRQEAQV</sequence>
<evidence type="ECO:0000259" key="3">
    <source>
        <dbReference type="PROSITE" id="PS50887"/>
    </source>
</evidence>